<name>A0A0V1FNJ3_TRIPS</name>
<proteinExistence type="predicted"/>
<evidence type="ECO:0000313" key="1">
    <source>
        <dbReference type="EMBL" id="KRY87607.1"/>
    </source>
</evidence>
<keyword evidence="2" id="KW-1185">Reference proteome</keyword>
<dbReference type="EMBL" id="JYDT01000053">
    <property type="protein sequence ID" value="KRY87607.1"/>
    <property type="molecule type" value="Genomic_DNA"/>
</dbReference>
<reference evidence="1 2" key="1">
    <citation type="submission" date="2015-01" db="EMBL/GenBank/DDBJ databases">
        <title>Evolution of Trichinella species and genotypes.</title>
        <authorList>
            <person name="Korhonen P.K."/>
            <person name="Edoardo P."/>
            <person name="Giuseppe L.R."/>
            <person name="Gasser R.B."/>
        </authorList>
    </citation>
    <scope>NUCLEOTIDE SEQUENCE [LARGE SCALE GENOMIC DNA]</scope>
    <source>
        <strain evidence="1">ISS470</strain>
    </source>
</reference>
<protein>
    <submittedName>
        <fullName evidence="1">Uncharacterized protein</fullName>
    </submittedName>
</protein>
<organism evidence="1 2">
    <name type="scientific">Trichinella pseudospiralis</name>
    <name type="common">Parasitic roundworm</name>
    <dbReference type="NCBI Taxonomy" id="6337"/>
    <lineage>
        <taxon>Eukaryota</taxon>
        <taxon>Metazoa</taxon>
        <taxon>Ecdysozoa</taxon>
        <taxon>Nematoda</taxon>
        <taxon>Enoplea</taxon>
        <taxon>Dorylaimia</taxon>
        <taxon>Trichinellida</taxon>
        <taxon>Trichinellidae</taxon>
        <taxon>Trichinella</taxon>
    </lineage>
</organism>
<gene>
    <name evidence="1" type="ORF">T4D_12545</name>
</gene>
<dbReference type="AlphaFoldDB" id="A0A0V1FNJ3"/>
<sequence>MYDLICISDTGLSSRKAENRRPYCGKQQQVVLHALYYQGCLLKAAEKGNSARSTESSAKTLQPLASVQNTVCPVLTIPGVLPRNLSTTIEEEQTLDVQSFYIVQSSNEAEWMISLLFLTVDARNTVMFSAVLKFET</sequence>
<comment type="caution">
    <text evidence="1">The sequence shown here is derived from an EMBL/GenBank/DDBJ whole genome shotgun (WGS) entry which is preliminary data.</text>
</comment>
<evidence type="ECO:0000313" key="2">
    <source>
        <dbReference type="Proteomes" id="UP000054995"/>
    </source>
</evidence>
<accession>A0A0V1FNJ3</accession>
<dbReference type="Proteomes" id="UP000054995">
    <property type="component" value="Unassembled WGS sequence"/>
</dbReference>